<protein>
    <submittedName>
        <fullName evidence="1">Uncharacterized protein</fullName>
    </submittedName>
</protein>
<comment type="caution">
    <text evidence="1">The sequence shown here is derived from an EMBL/GenBank/DDBJ whole genome shotgun (WGS) entry which is preliminary data.</text>
</comment>
<proteinExistence type="predicted"/>
<reference evidence="1" key="2">
    <citation type="submission" date="2023-04" db="EMBL/GenBank/DDBJ databases">
        <authorList>
            <person name="Bruccoleri R.E."/>
            <person name="Oakeley E.J."/>
            <person name="Faust A.-M."/>
            <person name="Dessus-Babus S."/>
            <person name="Altorfer M."/>
            <person name="Burckhardt D."/>
            <person name="Oertli M."/>
            <person name="Naumann U."/>
            <person name="Petersen F."/>
            <person name="Wong J."/>
        </authorList>
    </citation>
    <scope>NUCLEOTIDE SEQUENCE</scope>
    <source>
        <strain evidence="1">GSM-AAB239-AS_SAM_17_03QT</strain>
        <tissue evidence="1">Leaf</tissue>
    </source>
</reference>
<accession>A0AAX6EUL7</accession>
<dbReference type="EMBL" id="JANAVB010033817">
    <property type="protein sequence ID" value="KAJ6807766.1"/>
    <property type="molecule type" value="Genomic_DNA"/>
</dbReference>
<gene>
    <name evidence="1" type="ORF">M6B38_171345</name>
</gene>
<sequence length="56" mass="6131">MRVSIAALRGGRLHLCRGASSTVASRRPVLDCAPPPLTPSLRHASDQVFVRMQMLF</sequence>
<evidence type="ECO:0000313" key="1">
    <source>
        <dbReference type="EMBL" id="KAJ6807766.1"/>
    </source>
</evidence>
<dbReference type="Proteomes" id="UP001140949">
    <property type="component" value="Unassembled WGS sequence"/>
</dbReference>
<keyword evidence="2" id="KW-1185">Reference proteome</keyword>
<dbReference type="AlphaFoldDB" id="A0AAX6EUL7"/>
<organism evidence="1 2">
    <name type="scientific">Iris pallida</name>
    <name type="common">Sweet iris</name>
    <dbReference type="NCBI Taxonomy" id="29817"/>
    <lineage>
        <taxon>Eukaryota</taxon>
        <taxon>Viridiplantae</taxon>
        <taxon>Streptophyta</taxon>
        <taxon>Embryophyta</taxon>
        <taxon>Tracheophyta</taxon>
        <taxon>Spermatophyta</taxon>
        <taxon>Magnoliopsida</taxon>
        <taxon>Liliopsida</taxon>
        <taxon>Asparagales</taxon>
        <taxon>Iridaceae</taxon>
        <taxon>Iridoideae</taxon>
        <taxon>Irideae</taxon>
        <taxon>Iris</taxon>
    </lineage>
</organism>
<name>A0AAX6EUL7_IRIPA</name>
<evidence type="ECO:0000313" key="2">
    <source>
        <dbReference type="Proteomes" id="UP001140949"/>
    </source>
</evidence>
<reference evidence="1" key="1">
    <citation type="journal article" date="2023" name="GigaByte">
        <title>Genome assembly of the bearded iris, Iris pallida Lam.</title>
        <authorList>
            <person name="Bruccoleri R.E."/>
            <person name="Oakeley E.J."/>
            <person name="Faust A.M.E."/>
            <person name="Altorfer M."/>
            <person name="Dessus-Babus S."/>
            <person name="Burckhardt D."/>
            <person name="Oertli M."/>
            <person name="Naumann U."/>
            <person name="Petersen F."/>
            <person name="Wong J."/>
        </authorList>
    </citation>
    <scope>NUCLEOTIDE SEQUENCE</scope>
    <source>
        <strain evidence="1">GSM-AAB239-AS_SAM_17_03QT</strain>
    </source>
</reference>